<evidence type="ECO:0008006" key="4">
    <source>
        <dbReference type="Google" id="ProtNLM"/>
    </source>
</evidence>
<evidence type="ECO:0000313" key="2">
    <source>
        <dbReference type="EMBL" id="KAK8878281.1"/>
    </source>
</evidence>
<sequence>MDMIDAIVDFKSIWFIIYVLIIVGQYEIWYQMLFQLLQKVSEFRKKLYFVTFILLHILGVIFQIQCIRTQVIYDFGFLISVAYSTIFFYASIFLFIGFSIRTFKKEFMSKRQLFSMVPWMHSFFLTQLSFSFANSSPCGILLSFIYLFKTFFSKSLFYKKWRIVVKKEE</sequence>
<evidence type="ECO:0000256" key="1">
    <source>
        <dbReference type="SAM" id="Phobius"/>
    </source>
</evidence>
<evidence type="ECO:0000313" key="3">
    <source>
        <dbReference type="Proteomes" id="UP001470230"/>
    </source>
</evidence>
<keyword evidence="1" id="KW-0812">Transmembrane</keyword>
<feature type="transmembrane region" description="Helical" evidence="1">
    <location>
        <begin position="46"/>
        <end position="65"/>
    </location>
</feature>
<keyword evidence="1" id="KW-0472">Membrane</keyword>
<proteinExistence type="predicted"/>
<organism evidence="2 3">
    <name type="scientific">Tritrichomonas musculus</name>
    <dbReference type="NCBI Taxonomy" id="1915356"/>
    <lineage>
        <taxon>Eukaryota</taxon>
        <taxon>Metamonada</taxon>
        <taxon>Parabasalia</taxon>
        <taxon>Tritrichomonadida</taxon>
        <taxon>Tritrichomonadidae</taxon>
        <taxon>Tritrichomonas</taxon>
    </lineage>
</organism>
<feature type="transmembrane region" description="Helical" evidence="1">
    <location>
        <begin position="139"/>
        <end position="157"/>
    </location>
</feature>
<name>A0ABR2JK65_9EUKA</name>
<reference evidence="2 3" key="1">
    <citation type="submission" date="2024-04" db="EMBL/GenBank/DDBJ databases">
        <title>Tritrichomonas musculus Genome.</title>
        <authorList>
            <person name="Alves-Ferreira E."/>
            <person name="Grigg M."/>
            <person name="Lorenzi H."/>
            <person name="Galac M."/>
        </authorList>
    </citation>
    <scope>NUCLEOTIDE SEQUENCE [LARGE SCALE GENOMIC DNA]</scope>
    <source>
        <strain evidence="2 3">EAF2021</strain>
    </source>
</reference>
<gene>
    <name evidence="2" type="ORF">M9Y10_005046</name>
</gene>
<dbReference type="Proteomes" id="UP001470230">
    <property type="component" value="Unassembled WGS sequence"/>
</dbReference>
<accession>A0ABR2JK65</accession>
<comment type="caution">
    <text evidence="2">The sequence shown here is derived from an EMBL/GenBank/DDBJ whole genome shotgun (WGS) entry which is preliminary data.</text>
</comment>
<keyword evidence="3" id="KW-1185">Reference proteome</keyword>
<keyword evidence="1" id="KW-1133">Transmembrane helix</keyword>
<protein>
    <recommendedName>
        <fullName evidence="4">Transmembrane protein</fullName>
    </recommendedName>
</protein>
<feature type="transmembrane region" description="Helical" evidence="1">
    <location>
        <begin position="12"/>
        <end position="34"/>
    </location>
</feature>
<dbReference type="EMBL" id="JAPFFF010000011">
    <property type="protein sequence ID" value="KAK8878281.1"/>
    <property type="molecule type" value="Genomic_DNA"/>
</dbReference>
<feature type="transmembrane region" description="Helical" evidence="1">
    <location>
        <begin position="77"/>
        <end position="100"/>
    </location>
</feature>